<dbReference type="Gene3D" id="2.60.40.1080">
    <property type="match status" value="1"/>
</dbReference>
<dbReference type="SUPFAM" id="SSF49373">
    <property type="entry name" value="Invasin/intimin cell-adhesion fragments"/>
    <property type="match status" value="1"/>
</dbReference>
<evidence type="ECO:0000313" key="2">
    <source>
        <dbReference type="EMBL" id="MBD2843872.1"/>
    </source>
</evidence>
<dbReference type="SMART" id="SM00710">
    <property type="entry name" value="PbH1"/>
    <property type="match status" value="6"/>
</dbReference>
<protein>
    <submittedName>
        <fullName evidence="2">Right-handed parallel beta-helix repeat-containing protein</fullName>
    </submittedName>
</protein>
<dbReference type="PROSITE" id="PS50853">
    <property type="entry name" value="FN3"/>
    <property type="match status" value="1"/>
</dbReference>
<dbReference type="CDD" id="cd00063">
    <property type="entry name" value="FN3"/>
    <property type="match status" value="1"/>
</dbReference>
<comment type="caution">
    <text evidence="2">The sequence shown here is derived from an EMBL/GenBank/DDBJ whole genome shotgun (WGS) entry which is preliminary data.</text>
</comment>
<dbReference type="InterPro" id="IPR013783">
    <property type="entry name" value="Ig-like_fold"/>
</dbReference>
<organism evidence="2 3">
    <name type="scientific">Paenibacillus sabuli</name>
    <dbReference type="NCBI Taxonomy" id="2772509"/>
    <lineage>
        <taxon>Bacteria</taxon>
        <taxon>Bacillati</taxon>
        <taxon>Bacillota</taxon>
        <taxon>Bacilli</taxon>
        <taxon>Bacillales</taxon>
        <taxon>Paenibacillaceae</taxon>
        <taxon>Paenibacillus</taxon>
    </lineage>
</organism>
<evidence type="ECO:0000259" key="1">
    <source>
        <dbReference type="PROSITE" id="PS50853"/>
    </source>
</evidence>
<gene>
    <name evidence="2" type="ORF">IDH44_01595</name>
</gene>
<dbReference type="SMART" id="SM00635">
    <property type="entry name" value="BID_2"/>
    <property type="match status" value="1"/>
</dbReference>
<dbReference type="Gene3D" id="2.160.20.10">
    <property type="entry name" value="Single-stranded right-handed beta-helix, Pectin lyase-like"/>
    <property type="match status" value="2"/>
</dbReference>
<sequence>MGKRSISIVFAIMMSLPFFYLTDTGYRDHAAAQNESALFVSVDGDDGNVGTMAAPFATLQRAQQAIRDIKMNEGLPAGGITVYLREGDYHFTETWQIGQADSGEAGAPIVYRSYPGERASLKGGYRLDPNLFSLVNDPDILDRLPAEAQGQVWEYDLLGDGITAYGELPFYGHSMYYVSEVYPELQTGPPASELFFNDEVLTLSRWPNEEFETVASVVYQGSIPRDYYDNPALTEDPYQGFVIGYDGDRPSRWTEAEDIWMYGYWYYDWSDQSLQVESVDRITKQITSKQPSAYGVRSNQRYYVFNLLEEIDLPGEWYLDRTTGILYVYPPDDIQEANVELSLLDDTMIVMTGASHIYFENLNIETMRETAIRMTNSSDNRIAGSTFRKIGQQAVIVSGGVRNELLSNDFYDIGAGAVRMEGGDRVTLTPGEHVAENNYFYNFSRIQSTYTPAISLGGVGNKAVRNLIREGPHMGINYSGNDHLIEGNELFDLVKDTEDAGAIYGGRNWTFQGNQIVRNFLHHLGEKDVTSHGVVGIYHDDQLSGIQAADNVFYNIEGRGVLGGGGRDNVFTNNIFINVGRAMTYDERGLTWNAGAAQQDLLNKLNAMPYQSEPWLSRYPSLSQILSDEPSEPRRNTITGNVMVNTGDMELVERVSEYGTVENNVHVPEGVDPGFKDPSNYDFGLQVTSAVYDALPTFTSIPFDQIGLYTDTYRQALPPVGRFHLNAPSVPDGISSLFTPTLSWEPASGSRSYLVQIAEDAAMQTGLQEWLVEEPQLIPEGLMPDTEYFWRVEAQPGGKSMTARWNTEGVASFATETLDPPVVPNIVEALGIGTSDPRVVIRWEASERGEGYRLYRQAPGETSFSLLADSLETYAYTDTDVVLSGQYSYKLTAYNAAGESAMSGTSEVTISPLSLTSVDMVPTQTGLAVDETVQIQLQGTGSNGEVPLTGTVDASYTSSNPSLASINSAGEVTGHSPGIVHIEVEMAVAGQADLKNTLTVIIYSEIMAEERFETEQYSNERSRTGDRSAKLVLDQQSTNFIFNRVTGVAEAWFYDDGQSSKEAMVNLMSGSTELFRIGVVYQMSDYRIRNMPGTEKIATSVDRSVGWHQVLFDLSDTQRRTIYLDGEQVYEDYQTHNGFTRMGGIDYWVDNRISNMFFDDFVAYGVEANSNPS</sequence>
<dbReference type="SUPFAM" id="SSF51126">
    <property type="entry name" value="Pectin lyase-like"/>
    <property type="match status" value="1"/>
</dbReference>
<dbReference type="InterPro" id="IPR012334">
    <property type="entry name" value="Pectin_lyas_fold"/>
</dbReference>
<dbReference type="InterPro" id="IPR003343">
    <property type="entry name" value="Big_2"/>
</dbReference>
<feature type="domain" description="Fibronectin type-III" evidence="1">
    <location>
        <begin position="820"/>
        <end position="913"/>
    </location>
</feature>
<dbReference type="Proteomes" id="UP000621560">
    <property type="component" value="Unassembled WGS sequence"/>
</dbReference>
<dbReference type="InterPro" id="IPR003961">
    <property type="entry name" value="FN3_dom"/>
</dbReference>
<dbReference type="SUPFAM" id="SSF49265">
    <property type="entry name" value="Fibronectin type III"/>
    <property type="match status" value="1"/>
</dbReference>
<dbReference type="InterPro" id="IPR006626">
    <property type="entry name" value="PbH1"/>
</dbReference>
<accession>A0A927GQK8</accession>
<reference evidence="2" key="1">
    <citation type="submission" date="2020-09" db="EMBL/GenBank/DDBJ databases">
        <title>A novel bacterium of genus Paenibacillus, isolated from South China Sea.</title>
        <authorList>
            <person name="Huang H."/>
            <person name="Mo K."/>
            <person name="Hu Y."/>
        </authorList>
    </citation>
    <scope>NUCLEOTIDE SEQUENCE</scope>
    <source>
        <strain evidence="2">IB182496</strain>
    </source>
</reference>
<dbReference type="PANTHER" id="PTHR36453">
    <property type="entry name" value="SECRETED PROTEIN-RELATED"/>
    <property type="match status" value="1"/>
</dbReference>
<dbReference type="InterPro" id="IPR008964">
    <property type="entry name" value="Invasin/intimin_cell_adhesion"/>
</dbReference>
<evidence type="ECO:0000313" key="3">
    <source>
        <dbReference type="Proteomes" id="UP000621560"/>
    </source>
</evidence>
<dbReference type="EMBL" id="JACXIZ010000006">
    <property type="protein sequence ID" value="MBD2843872.1"/>
    <property type="molecule type" value="Genomic_DNA"/>
</dbReference>
<dbReference type="AlphaFoldDB" id="A0A927GQK8"/>
<proteinExistence type="predicted"/>
<dbReference type="RefSeq" id="WP_190914038.1">
    <property type="nucleotide sequence ID" value="NZ_JACXIZ010000006.1"/>
</dbReference>
<dbReference type="PANTHER" id="PTHR36453:SF1">
    <property type="entry name" value="RIGHT HANDED BETA HELIX DOMAIN-CONTAINING PROTEIN"/>
    <property type="match status" value="1"/>
</dbReference>
<name>A0A927GQK8_9BACL</name>
<dbReference type="Gene3D" id="2.60.40.10">
    <property type="entry name" value="Immunoglobulins"/>
    <property type="match status" value="2"/>
</dbReference>
<dbReference type="SMART" id="SM00060">
    <property type="entry name" value="FN3"/>
    <property type="match status" value="2"/>
</dbReference>
<dbReference type="Pfam" id="PF02368">
    <property type="entry name" value="Big_2"/>
    <property type="match status" value="1"/>
</dbReference>
<dbReference type="InterPro" id="IPR011050">
    <property type="entry name" value="Pectin_lyase_fold/virulence"/>
</dbReference>
<keyword evidence="3" id="KW-1185">Reference proteome</keyword>
<dbReference type="InterPro" id="IPR036116">
    <property type="entry name" value="FN3_sf"/>
</dbReference>